<dbReference type="GO" id="GO:0004185">
    <property type="term" value="F:serine-type carboxypeptidase activity"/>
    <property type="evidence" value="ECO:0007669"/>
    <property type="project" value="UniProtKB-UniRule"/>
</dbReference>
<dbReference type="PROSITE" id="PS00131">
    <property type="entry name" value="CARBOXYPEPT_SER_SER"/>
    <property type="match status" value="1"/>
</dbReference>
<dbReference type="Gene3D" id="3.40.50.1820">
    <property type="entry name" value="alpha/beta hydrolase"/>
    <property type="match status" value="1"/>
</dbReference>
<evidence type="ECO:0000256" key="4">
    <source>
        <dbReference type="ARBA" id="ARBA00022645"/>
    </source>
</evidence>
<dbReference type="KEGG" id="cic:CICLE_v10014786mg"/>
<dbReference type="OrthoDB" id="443318at2759"/>
<reference evidence="9 10" key="1">
    <citation type="submission" date="2013-10" db="EMBL/GenBank/DDBJ databases">
        <authorList>
            <consortium name="International Citrus Genome Consortium"/>
            <person name="Jenkins J."/>
            <person name="Schmutz J."/>
            <person name="Prochnik S."/>
            <person name="Rokhsar D."/>
            <person name="Gmitter F."/>
            <person name="Ollitrault P."/>
            <person name="Machado M."/>
            <person name="Talon M."/>
            <person name="Wincker P."/>
            <person name="Jaillon O."/>
            <person name="Morgante M."/>
        </authorList>
    </citation>
    <scope>NUCLEOTIDE SEQUENCE</scope>
    <source>
        <strain evidence="10">cv. Clemenules</strain>
    </source>
</reference>
<dbReference type="OMA" id="WYYNYLQ"/>
<dbReference type="GO" id="GO:0005576">
    <property type="term" value="C:extracellular region"/>
    <property type="evidence" value="ECO:0007669"/>
    <property type="project" value="UniProtKB-SubCell"/>
</dbReference>
<dbReference type="PANTHER" id="PTHR11802:SF458">
    <property type="entry name" value="SERINE CARBOXYPEPTIDASE-LIKE 50"/>
    <property type="match status" value="1"/>
</dbReference>
<evidence type="ECO:0000256" key="6">
    <source>
        <dbReference type="ARBA" id="ARBA00022801"/>
    </source>
</evidence>
<dbReference type="InterPro" id="IPR001563">
    <property type="entry name" value="Peptidase_S10"/>
</dbReference>
<evidence type="ECO:0000256" key="7">
    <source>
        <dbReference type="ARBA" id="ARBA00023180"/>
    </source>
</evidence>
<gene>
    <name evidence="9" type="ORF">CICLE_v10014786mg</name>
</gene>
<dbReference type="PANTHER" id="PTHR11802">
    <property type="entry name" value="SERINE PROTEASE FAMILY S10 SERINE CARBOXYPEPTIDASE"/>
    <property type="match status" value="1"/>
</dbReference>
<protein>
    <recommendedName>
        <fullName evidence="8">Carboxypeptidase</fullName>
        <ecNumber evidence="8">3.4.16.-</ecNumber>
    </recommendedName>
</protein>
<dbReference type="FunCoup" id="V4UGS7">
    <property type="interactions" value="47"/>
</dbReference>
<dbReference type="PROSITE" id="PS00560">
    <property type="entry name" value="CARBOXYPEPT_SER_HIS"/>
    <property type="match status" value="1"/>
</dbReference>
<keyword evidence="7" id="KW-0325">Glycoprotein</keyword>
<comment type="subcellular location">
    <subcellularLocation>
        <location evidence="1">Secreted</location>
    </subcellularLocation>
</comment>
<keyword evidence="10" id="KW-1185">Reference proteome</keyword>
<dbReference type="InterPro" id="IPR033124">
    <property type="entry name" value="Ser_caboxypep_his_AS"/>
</dbReference>
<keyword evidence="4 8" id="KW-0121">Carboxypeptidase</keyword>
<dbReference type="AlphaFoldDB" id="V4UGS7"/>
<evidence type="ECO:0000256" key="3">
    <source>
        <dbReference type="ARBA" id="ARBA00022525"/>
    </source>
</evidence>
<dbReference type="FunFam" id="3.40.50.1820:FF:000163">
    <property type="entry name" value="Carboxypeptidase"/>
    <property type="match status" value="1"/>
</dbReference>
<dbReference type="InterPro" id="IPR018202">
    <property type="entry name" value="Ser_caboxypep_ser_AS"/>
</dbReference>
<comment type="similarity">
    <text evidence="2 8">Belongs to the peptidase S10 family.</text>
</comment>
<dbReference type="InterPro" id="IPR029058">
    <property type="entry name" value="AB_hydrolase_fold"/>
</dbReference>
<dbReference type="EMBL" id="KI536312">
    <property type="protein sequence ID" value="ESR61506.1"/>
    <property type="molecule type" value="Genomic_DNA"/>
</dbReference>
<sequence>MGHYFQFFYCLPEFGSIIVCTINDSNRAYSIVNTNKKSPSLSRQLQFLHFHGYNEQFTFCHLLSTKNSQKSKDAFLKSIRHEPSSLYITRETQSQKNTELPIPKMKSTTTIYFLFCFFFFLHHSPSSSSLLPKEALPTKSGYLPVNPATGSAIFYAYYEAQTPITSSLSQTPLLIWLQGGPGCSSMTGNFLELGPWRVTLSQRQNAEQLSLKPNPGSWNRIFGLLFIDNPIGAGFSFAATNDEIPRDQISVAKHLFAAITGFINLDPLFKNRPVYITGESYAGKYVPAIGYFILKQNKQLPSSKRVNLQGVAIGNGLTDPATQVATHALNAYFSGLINERQKDELEKAQGEAIRLVKMGNWSEATNARNEVLDLLQDMTGLATLYDFSKKVPYPTELVTRLLRIDEVKKALGAKETIVFEDCSDVVGEALHADEMKSVKFMVEFLVRNTKVLLYQGHFDLRDGVVSTEAWVKTMKWEGIESFLMAERKVWKVKEELAGYVQKWGNLSHVVVLGAGHLVPTDQPLNSQIMIEDWVLDKGLFAANHHKKPPPSSFRLL</sequence>
<evidence type="ECO:0000256" key="5">
    <source>
        <dbReference type="ARBA" id="ARBA00022670"/>
    </source>
</evidence>
<keyword evidence="3" id="KW-0964">Secreted</keyword>
<evidence type="ECO:0000313" key="9">
    <source>
        <dbReference type="EMBL" id="ESR61506.1"/>
    </source>
</evidence>
<evidence type="ECO:0000313" key="10">
    <source>
        <dbReference type="Proteomes" id="UP000030687"/>
    </source>
</evidence>
<dbReference type="Pfam" id="PF00450">
    <property type="entry name" value="Peptidase_S10"/>
    <property type="match status" value="1"/>
</dbReference>
<keyword evidence="6 8" id="KW-0378">Hydrolase</keyword>
<dbReference type="PRINTS" id="PR00724">
    <property type="entry name" value="CRBOXYPTASEC"/>
</dbReference>
<dbReference type="eggNOG" id="KOG1282">
    <property type="taxonomic scope" value="Eukaryota"/>
</dbReference>
<organism evidence="9 10">
    <name type="scientific">Citrus clementina</name>
    <name type="common">Clementine</name>
    <name type="synonym">Citrus deliciosa x Citrus sinensis</name>
    <dbReference type="NCBI Taxonomy" id="85681"/>
    <lineage>
        <taxon>Eukaryota</taxon>
        <taxon>Viridiplantae</taxon>
        <taxon>Streptophyta</taxon>
        <taxon>Embryophyta</taxon>
        <taxon>Tracheophyta</taxon>
        <taxon>Spermatophyta</taxon>
        <taxon>Magnoliopsida</taxon>
        <taxon>eudicotyledons</taxon>
        <taxon>Gunneridae</taxon>
        <taxon>Pentapetalae</taxon>
        <taxon>rosids</taxon>
        <taxon>malvids</taxon>
        <taxon>Sapindales</taxon>
        <taxon>Rutaceae</taxon>
        <taxon>Aurantioideae</taxon>
        <taxon>Citrus</taxon>
    </lineage>
</organism>
<dbReference type="EC" id="3.4.16.-" evidence="8"/>
<dbReference type="Gramene" id="ESR61506">
    <property type="protein sequence ID" value="ESR61506"/>
    <property type="gene ID" value="CICLE_v10014786mg"/>
</dbReference>
<evidence type="ECO:0000256" key="2">
    <source>
        <dbReference type="ARBA" id="ARBA00009431"/>
    </source>
</evidence>
<evidence type="ECO:0000256" key="8">
    <source>
        <dbReference type="RuleBase" id="RU361156"/>
    </source>
</evidence>
<keyword evidence="5 8" id="KW-0645">Protease</keyword>
<dbReference type="Proteomes" id="UP000030687">
    <property type="component" value="Unassembled WGS sequence"/>
</dbReference>
<name>V4UGS7_CITCL</name>
<dbReference type="GO" id="GO:0006508">
    <property type="term" value="P:proteolysis"/>
    <property type="evidence" value="ECO:0007669"/>
    <property type="project" value="UniProtKB-KW"/>
</dbReference>
<proteinExistence type="inferred from homology"/>
<dbReference type="SUPFAM" id="SSF53474">
    <property type="entry name" value="alpha/beta-Hydrolases"/>
    <property type="match status" value="1"/>
</dbReference>
<dbReference type="InParanoid" id="V4UGS7"/>
<accession>V4UGS7</accession>
<evidence type="ECO:0000256" key="1">
    <source>
        <dbReference type="ARBA" id="ARBA00004613"/>
    </source>
</evidence>